<proteinExistence type="predicted"/>
<name>A9IGM1_BORPD</name>
<dbReference type="AlphaFoldDB" id="A9IGM1"/>
<accession>A9IGM1</accession>
<protein>
    <submittedName>
        <fullName evidence="2">Uncharacterized protein</fullName>
    </submittedName>
</protein>
<gene>
    <name evidence="2" type="ordered locus">Bpet1621</name>
</gene>
<keyword evidence="1" id="KW-0472">Membrane</keyword>
<evidence type="ECO:0000313" key="2">
    <source>
        <dbReference type="EMBL" id="CAP41960.1"/>
    </source>
</evidence>
<organism evidence="2 3">
    <name type="scientific">Bordetella petrii (strain ATCC BAA-461 / DSM 12804 / CCUG 43448 / CIP 107267 / Se-1111R)</name>
    <dbReference type="NCBI Taxonomy" id="340100"/>
    <lineage>
        <taxon>Bacteria</taxon>
        <taxon>Pseudomonadati</taxon>
        <taxon>Pseudomonadota</taxon>
        <taxon>Betaproteobacteria</taxon>
        <taxon>Burkholderiales</taxon>
        <taxon>Alcaligenaceae</taxon>
        <taxon>Bordetella</taxon>
    </lineage>
</organism>
<keyword evidence="1" id="KW-0812">Transmembrane</keyword>
<feature type="transmembrane region" description="Helical" evidence="1">
    <location>
        <begin position="73"/>
        <end position="91"/>
    </location>
</feature>
<reference evidence="2 3" key="1">
    <citation type="journal article" date="2008" name="BMC Genomics">
        <title>The missing link: Bordetella petrii is endowed with both the metabolic versatility of environmental bacteria and virulence traits of pathogenic Bordetellae.</title>
        <authorList>
            <person name="Gross R."/>
            <person name="Guzman C.A."/>
            <person name="Sebaihia M."/>
            <person name="Martins Dos Santos V.A."/>
            <person name="Pieper D.H."/>
            <person name="Koebnik R."/>
            <person name="Lechner M."/>
            <person name="Bartels D."/>
            <person name="Buhrmester J."/>
            <person name="Choudhuri J.V."/>
            <person name="Ebensen T."/>
            <person name="Gaigalat L."/>
            <person name="Herrmann S."/>
            <person name="Khachane A.N."/>
            <person name="Larisch C."/>
            <person name="Link S."/>
            <person name="Linke B."/>
            <person name="Meyer F."/>
            <person name="Mormann S."/>
            <person name="Nakunst D."/>
            <person name="Rueckert C."/>
            <person name="Schneiker-Bekel S."/>
            <person name="Schulze K."/>
            <person name="Vorhoelter F.J."/>
            <person name="Yevsa T."/>
            <person name="Engle J.T."/>
            <person name="Goldman W.E."/>
            <person name="Puehler A."/>
            <person name="Goebel U.B."/>
            <person name="Goesmann A."/>
            <person name="Bloecker H."/>
            <person name="Kaiser O."/>
            <person name="Martinez-Arias R."/>
        </authorList>
    </citation>
    <scope>NUCLEOTIDE SEQUENCE [LARGE SCALE GENOMIC DNA]</scope>
    <source>
        <strain evidence="3">ATCC BAA-461 / DSM 12804 / CCUG 43448 / CIP 107267 / Se-1111R</strain>
    </source>
</reference>
<sequence length="193" mass="21528">MEYAGHLPENGPEKSTGAGSLSGIAALFRPEALVVYRLFITVLAVLCMVAGAVALGLCVYFAIKIEMFTQYPYYLGASAILYYTGHMLWLYRTHIAANVAREITRNGQSATGEVMAVESLGYIEDYPEQQWYKVQLSVVPDDGGQQRFMADVIQLFHENALAFLRVGNRVPVKYELDTHRTLLVGEHTFAQIK</sequence>
<feature type="transmembrane region" description="Helical" evidence="1">
    <location>
        <begin position="38"/>
        <end position="61"/>
    </location>
</feature>
<keyword evidence="3" id="KW-1185">Reference proteome</keyword>
<dbReference type="EMBL" id="AM902716">
    <property type="protein sequence ID" value="CAP41960.1"/>
    <property type="molecule type" value="Genomic_DNA"/>
</dbReference>
<dbReference type="STRING" id="94624.Bpet1621"/>
<dbReference type="Proteomes" id="UP000001225">
    <property type="component" value="Chromosome"/>
</dbReference>
<evidence type="ECO:0000313" key="3">
    <source>
        <dbReference type="Proteomes" id="UP000001225"/>
    </source>
</evidence>
<keyword evidence="1" id="KW-1133">Transmembrane helix</keyword>
<evidence type="ECO:0000256" key="1">
    <source>
        <dbReference type="SAM" id="Phobius"/>
    </source>
</evidence>
<dbReference type="KEGG" id="bpt:Bpet1621"/>